<gene>
    <name evidence="1" type="ORF">METZ01_LOCUS13878</name>
</gene>
<accession>A0A381P398</accession>
<dbReference type="AlphaFoldDB" id="A0A381P398"/>
<protein>
    <submittedName>
        <fullName evidence="1">Uncharacterized protein</fullName>
    </submittedName>
</protein>
<reference evidence="1" key="1">
    <citation type="submission" date="2018-05" db="EMBL/GenBank/DDBJ databases">
        <authorList>
            <person name="Lanie J.A."/>
            <person name="Ng W.-L."/>
            <person name="Kazmierczak K.M."/>
            <person name="Andrzejewski T.M."/>
            <person name="Davidsen T.M."/>
            <person name="Wayne K.J."/>
            <person name="Tettelin H."/>
            <person name="Glass J.I."/>
            <person name="Rusch D."/>
            <person name="Podicherti R."/>
            <person name="Tsui H.-C.T."/>
            <person name="Winkler M.E."/>
        </authorList>
    </citation>
    <scope>NUCLEOTIDE SEQUENCE</scope>
</reference>
<organism evidence="1">
    <name type="scientific">marine metagenome</name>
    <dbReference type="NCBI Taxonomy" id="408172"/>
    <lineage>
        <taxon>unclassified sequences</taxon>
        <taxon>metagenomes</taxon>
        <taxon>ecological metagenomes</taxon>
    </lineage>
</organism>
<name>A0A381P398_9ZZZZ</name>
<dbReference type="EMBL" id="UINC01000777">
    <property type="protein sequence ID" value="SUZ61024.1"/>
    <property type="molecule type" value="Genomic_DNA"/>
</dbReference>
<sequence length="76" mass="8747">MTDQRNPSEHANERSVVSRIPISTYDLKTSARTFVKRCGDQLRHPYGRSQKLIWVARVETLTTSRSTVGWSLNRSL</sequence>
<evidence type="ECO:0000313" key="1">
    <source>
        <dbReference type="EMBL" id="SUZ61024.1"/>
    </source>
</evidence>
<proteinExistence type="predicted"/>